<dbReference type="Proteomes" id="UP000722336">
    <property type="component" value="Unassembled WGS sequence"/>
</dbReference>
<dbReference type="RefSeq" id="WP_218444294.1">
    <property type="nucleotide sequence ID" value="NZ_JAGSPA010000001.1"/>
</dbReference>
<dbReference type="InterPro" id="IPR027587">
    <property type="entry name" value="TrbK"/>
</dbReference>
<name>A0ABS6SCE1_9SPHN</name>
<reference evidence="1 2" key="1">
    <citation type="submission" date="2021-04" db="EMBL/GenBank/DDBJ databases">
        <authorList>
            <person name="Pira H."/>
            <person name="Risdian C."/>
            <person name="Wink J."/>
        </authorList>
    </citation>
    <scope>NUCLEOTIDE SEQUENCE [LARGE SCALE GENOMIC DNA]</scope>
    <source>
        <strain evidence="1 2">WHA3</strain>
    </source>
</reference>
<evidence type="ECO:0000313" key="2">
    <source>
        <dbReference type="Proteomes" id="UP000722336"/>
    </source>
</evidence>
<sequence length="94" mass="10421">MVTGPDHILRLIAFSLGGLAALAATFEFRDAVVPEQMPVSVSDPADDPLRATLRRCRTLAMEEVETDTVCREAWAENRRRFFAPGGSRSGREEE</sequence>
<dbReference type="NCBIfam" id="TIGR04360">
    <property type="entry name" value="other_trbK"/>
    <property type="match status" value="1"/>
</dbReference>
<dbReference type="EMBL" id="JAGSPA010000001">
    <property type="protein sequence ID" value="MBV7255900.1"/>
    <property type="molecule type" value="Genomic_DNA"/>
</dbReference>
<accession>A0ABS6SCE1</accession>
<proteinExistence type="predicted"/>
<keyword evidence="2" id="KW-1185">Reference proteome</keyword>
<dbReference type="Pfam" id="PF20084">
    <property type="entry name" value="TrbK"/>
    <property type="match status" value="1"/>
</dbReference>
<comment type="caution">
    <text evidence="1">The sequence shown here is derived from an EMBL/GenBank/DDBJ whole genome shotgun (WGS) entry which is preliminary data.</text>
</comment>
<protein>
    <submittedName>
        <fullName evidence="1">Entry exclusion protein TrbK-alt</fullName>
    </submittedName>
</protein>
<organism evidence="1 2">
    <name type="scientific">Pacificimonas pallii</name>
    <dbReference type="NCBI Taxonomy" id="2827236"/>
    <lineage>
        <taxon>Bacteria</taxon>
        <taxon>Pseudomonadati</taxon>
        <taxon>Pseudomonadota</taxon>
        <taxon>Alphaproteobacteria</taxon>
        <taxon>Sphingomonadales</taxon>
        <taxon>Sphingosinicellaceae</taxon>
        <taxon>Pacificimonas</taxon>
    </lineage>
</organism>
<evidence type="ECO:0000313" key="1">
    <source>
        <dbReference type="EMBL" id="MBV7255900.1"/>
    </source>
</evidence>
<gene>
    <name evidence="1" type="primary">trbK-alt</name>
    <name evidence="1" type="ORF">KCG44_03775</name>
</gene>